<evidence type="ECO:0000313" key="1">
    <source>
        <dbReference type="Proteomes" id="UP000695022"/>
    </source>
</evidence>
<proteinExistence type="predicted"/>
<accession>A0ABM1F0C6</accession>
<protein>
    <submittedName>
        <fullName evidence="2">Gamma-glutamyltranspeptidase 1-like</fullName>
    </submittedName>
</protein>
<dbReference type="Pfam" id="PF01019">
    <property type="entry name" value="G_glu_transpept"/>
    <property type="match status" value="1"/>
</dbReference>
<dbReference type="PANTHER" id="PTHR11686:SF9">
    <property type="entry name" value="RE13973P"/>
    <property type="match status" value="1"/>
</dbReference>
<dbReference type="InterPro" id="IPR043138">
    <property type="entry name" value="GGT_lsub"/>
</dbReference>
<dbReference type="InterPro" id="IPR000101">
    <property type="entry name" value="GGT_peptidase"/>
</dbReference>
<dbReference type="RefSeq" id="XP_014677897.1">
    <property type="nucleotide sequence ID" value="XM_014822411.1"/>
</dbReference>
<dbReference type="Gene3D" id="3.60.20.40">
    <property type="match status" value="1"/>
</dbReference>
<keyword evidence="1" id="KW-1185">Reference proteome</keyword>
<dbReference type="Gene3D" id="1.10.246.130">
    <property type="match status" value="1"/>
</dbReference>
<dbReference type="InterPro" id="IPR029055">
    <property type="entry name" value="Ntn_hydrolases_N"/>
</dbReference>
<dbReference type="Proteomes" id="UP000695022">
    <property type="component" value="Unplaced"/>
</dbReference>
<reference evidence="2" key="1">
    <citation type="submission" date="2025-08" db="UniProtKB">
        <authorList>
            <consortium name="RefSeq"/>
        </authorList>
    </citation>
    <scope>IDENTIFICATION</scope>
</reference>
<organism evidence="1 2">
    <name type="scientific">Priapulus caudatus</name>
    <name type="common">Priapulid worm</name>
    <dbReference type="NCBI Taxonomy" id="37621"/>
    <lineage>
        <taxon>Eukaryota</taxon>
        <taxon>Metazoa</taxon>
        <taxon>Ecdysozoa</taxon>
        <taxon>Scalidophora</taxon>
        <taxon>Priapulida</taxon>
        <taxon>Priapulimorpha</taxon>
        <taxon>Priapulimorphida</taxon>
        <taxon>Priapulidae</taxon>
        <taxon>Priapulus</taxon>
    </lineage>
</organism>
<name>A0ABM1F0C6_PRICU</name>
<dbReference type="GeneID" id="106817722"/>
<dbReference type="PRINTS" id="PR01210">
    <property type="entry name" value="GGTRANSPTASE"/>
</dbReference>
<gene>
    <name evidence="2" type="primary">LOC106817722</name>
</gene>
<dbReference type="PANTHER" id="PTHR11686">
    <property type="entry name" value="GAMMA GLUTAMYL TRANSPEPTIDASE"/>
    <property type="match status" value="1"/>
</dbReference>
<sequence>MQSMGVGGGFFMTVYSREKQEAVVIDAREEAPGGATEDMFKGDSDASQFGGLAVAVPGELRGYRVAHDRYGKLPWKDLIMPTVRLCRKGFLLKNCPGCLARKIQIKADLIMQQESMRDLLVNPRTGKLYRAGEVMRVPRLADTLEAIALNGSDAIFYDGEIGEKLVADVNKFGGNMSMDDLRRYEVKVRDAISVKMQRDGDVLHSVPPPGGGAVLLLATAILDGYKFDSGSIATDDVTQLTYHRVAEAFKFGYAHRLLLGDPAYVNMTQLVNNVTSSDYAAGLRARITDGSTHDPEYYGVKTGGGDDHGTSDVAVVASNGDAVSVTSTINTLFGAMRRSPSTGVILNNEMDDFSSPNSTNFFDLPPSPSNFIRPGARPVSSMCPAILVDRHGDVRLVVGASGGSLIPSATTWAFAHNHWFEQPLNVAIDTKRLHHQLIPNELTYEAGFSKSILRGLATRGHQLREFSVGDSVVQAIEVLRSNEQRSLLACSDWRKGGLPDGY</sequence>
<dbReference type="InterPro" id="IPR043137">
    <property type="entry name" value="GGT_ssub_C"/>
</dbReference>
<dbReference type="SUPFAM" id="SSF56235">
    <property type="entry name" value="N-terminal nucleophile aminohydrolases (Ntn hydrolases)"/>
    <property type="match status" value="1"/>
</dbReference>
<evidence type="ECO:0000313" key="2">
    <source>
        <dbReference type="RefSeq" id="XP_014677897.1"/>
    </source>
</evidence>